<dbReference type="EMBL" id="JH597773">
    <property type="protein sequence ID" value="EHQ08602.1"/>
    <property type="molecule type" value="Genomic_DNA"/>
</dbReference>
<proteinExistence type="predicted"/>
<dbReference type="Proteomes" id="UP000005737">
    <property type="component" value="Unassembled WGS sequence"/>
</dbReference>
<reference evidence="1 2" key="1">
    <citation type="submission" date="2011-10" db="EMBL/GenBank/DDBJ databases">
        <title>The Improved High-Quality Draft genome of Leptonema illini DSM 21528.</title>
        <authorList>
            <consortium name="US DOE Joint Genome Institute (JGI-PGF)"/>
            <person name="Lucas S."/>
            <person name="Copeland A."/>
            <person name="Lapidus A."/>
            <person name="Glavina del Rio T."/>
            <person name="Dalin E."/>
            <person name="Tice H."/>
            <person name="Bruce D."/>
            <person name="Goodwin L."/>
            <person name="Pitluck S."/>
            <person name="Peters L."/>
            <person name="Mikhailova N."/>
            <person name="Held B."/>
            <person name="Kyrpides N."/>
            <person name="Mavromatis K."/>
            <person name="Ivanova N."/>
            <person name="Markowitz V."/>
            <person name="Cheng J.-F."/>
            <person name="Hugenholtz P."/>
            <person name="Woyke T."/>
            <person name="Wu D."/>
            <person name="Gronow S."/>
            <person name="Wellnitz S."/>
            <person name="Brambilla E.-M."/>
            <person name="Klenk H.-P."/>
            <person name="Eisen J.A."/>
        </authorList>
    </citation>
    <scope>NUCLEOTIDE SEQUENCE [LARGE SCALE GENOMIC DNA]</scope>
    <source>
        <strain evidence="1 2">DSM 21528</strain>
    </source>
</reference>
<dbReference type="HOGENOM" id="CLU_2954980_0_0_12"/>
<accession>H2CB07</accession>
<sequence length="59" mass="6663">MIGFFFARIQKAESFFPVKNLKGSIEQHGERALLPGSPEAENGIQLVSRICYPRRASIR</sequence>
<evidence type="ECO:0000313" key="1">
    <source>
        <dbReference type="EMBL" id="EHQ08602.1"/>
    </source>
</evidence>
<keyword evidence="2" id="KW-1185">Reference proteome</keyword>
<gene>
    <name evidence="1" type="ORF">Lepil_3952</name>
</gene>
<name>H2CB07_9LEPT</name>
<evidence type="ECO:0000313" key="2">
    <source>
        <dbReference type="Proteomes" id="UP000005737"/>
    </source>
</evidence>
<organism evidence="1 2">
    <name type="scientific">Leptonema illini DSM 21528</name>
    <dbReference type="NCBI Taxonomy" id="929563"/>
    <lineage>
        <taxon>Bacteria</taxon>
        <taxon>Pseudomonadati</taxon>
        <taxon>Spirochaetota</taxon>
        <taxon>Spirochaetia</taxon>
        <taxon>Leptospirales</taxon>
        <taxon>Leptospiraceae</taxon>
        <taxon>Leptonema</taxon>
    </lineage>
</organism>
<protein>
    <submittedName>
        <fullName evidence="1">Uncharacterized protein</fullName>
    </submittedName>
</protein>
<dbReference type="AlphaFoldDB" id="H2CB07"/>